<dbReference type="SUPFAM" id="SSF50370">
    <property type="entry name" value="Ricin B-like lectins"/>
    <property type="match status" value="1"/>
</dbReference>
<dbReference type="InterPro" id="IPR035992">
    <property type="entry name" value="Ricin_B-like_lectins"/>
</dbReference>
<comment type="caution">
    <text evidence="3">The sequence shown here is derived from an EMBL/GenBank/DDBJ whole genome shotgun (WGS) entry which is preliminary data.</text>
</comment>
<dbReference type="Gene3D" id="2.60.120.990">
    <property type="match status" value="1"/>
</dbReference>
<accession>A0A1Q3E4W1</accession>
<dbReference type="EMBL" id="BDGU01000092">
    <property type="protein sequence ID" value="GAW02282.1"/>
    <property type="molecule type" value="Genomic_DNA"/>
</dbReference>
<dbReference type="Gene3D" id="2.80.10.50">
    <property type="match status" value="1"/>
</dbReference>
<dbReference type="Proteomes" id="UP000188533">
    <property type="component" value="Unassembled WGS sequence"/>
</dbReference>
<dbReference type="Pfam" id="PF18637">
    <property type="entry name" value="AUDH_Cupin"/>
    <property type="match status" value="1"/>
</dbReference>
<name>A0A1Q3E4W1_LENED</name>
<sequence length="885" mass="97536">MHAFQPVAIQTSRGDGYFIEAFPFKNDGGQSPPNVIAYGLGGSQISVVSMFVNPFPNSESKDWEQVDIARLRYPVGTTYADVTGNGFNDVIITDEYGPSMDDLWMDGGRIVWLQNPGNSKTGNWRERFIGRSPSMHRVKAGHFTTRDRIQVAGFPIIVRAGDRVSPAPVVIYTAPEFPEDNEQGWDEEIAFPDSFRLVHDVDIVKSTNGGLDQILLAGREGINLIWYDETWQTWKSKNLGSGLGPSPENPYWGAGCVSLGKVDTDSSGYIGSAEGFHGNRVSVYVKEKNAPPGEIANAKWTRHVLHDFGSLNPRHEGSIHHVICADIDGDGVDELLVACMGSNPPSWERTGVWCYKPVDLQSGKFSRFKLSDDSAARIAVGHFRSSNVLDFATISYSVPGYFESPSPSVILHASSLITAKRLNDEVVFRVPRPQNTKLADEVAFLDVASRKLSLVVVPPLTQYKIQGGAGLKVLAGRVIWTDLNNTQQERTQATNTFAVISTVVDAKDGYIHTQNEGAVFLLMTRSDTSGQPPYSHMDQLKARNIIPTHFSSTLRYLEFPWVKVEDRPWANGRFKDLEFYNLTGFHVRYDDDSDEQLCHMQLWTAGVGVSAGFHNHLGEPFCEIHACIVNGTGKGGMHWATVPDGDFDPSKPEAGKTDSVVVPDMYEHGPLWRTRRDGLPSLRDNGTVDYPWHAWIAGGRSGSSPQSFDVWVAFEFPPLIARREIHSEGVSPRDGVYRLVNTSSNMVAAVRDGDSTDGTPIVTQRSNGRLEEMWRVNSVPGTNVFTMTNMASASQASVAWPPVAKQVLVGTRSHAVLNTTSTWSIVAEGSNAIQSYLPAYLPSYRIQLAGTELTWTTTDDRVVLAEGFSHCTPVWRLVQAPPSSV</sequence>
<dbReference type="InterPro" id="IPR040887">
    <property type="entry name" value="AUDH_Cupin"/>
</dbReference>
<reference evidence="3 4" key="2">
    <citation type="submission" date="2017-02" db="EMBL/GenBank/DDBJ databases">
        <title>A genome survey and senescence transcriptome analysis in Lentinula edodes.</title>
        <authorList>
            <person name="Sakamoto Y."/>
            <person name="Nakade K."/>
            <person name="Sato S."/>
            <person name="Yoshida Y."/>
            <person name="Miyazaki K."/>
            <person name="Natsume S."/>
            <person name="Konno N."/>
        </authorList>
    </citation>
    <scope>NUCLEOTIDE SEQUENCE [LARGE SCALE GENOMIC DNA]</scope>
    <source>
        <strain evidence="3 4">NBRC 111202</strain>
    </source>
</reference>
<dbReference type="Pfam" id="PF22301">
    <property type="entry name" value="AUDH_beta_propeller"/>
    <property type="match status" value="1"/>
</dbReference>
<reference evidence="3 4" key="1">
    <citation type="submission" date="2016-08" db="EMBL/GenBank/DDBJ databases">
        <authorList>
            <consortium name="Lentinula edodes genome sequencing consortium"/>
            <person name="Sakamoto Y."/>
            <person name="Nakade K."/>
            <person name="Sato S."/>
            <person name="Yoshida Y."/>
            <person name="Miyazaki K."/>
            <person name="Natsume S."/>
            <person name="Konno N."/>
        </authorList>
    </citation>
    <scope>NUCLEOTIDE SEQUENCE [LARGE SCALE GENOMIC DNA]</scope>
    <source>
        <strain evidence="3 4">NBRC 111202</strain>
    </source>
</reference>
<protein>
    <submittedName>
        <fullName evidence="3">Aldos-2-ulose dehydratase</fullName>
    </submittedName>
</protein>
<evidence type="ECO:0000313" key="4">
    <source>
        <dbReference type="Proteomes" id="UP000188533"/>
    </source>
</evidence>
<proteinExistence type="predicted"/>
<feature type="domain" description="Aldos-2-ulose dehydratase beta-propeller" evidence="2">
    <location>
        <begin position="107"/>
        <end position="287"/>
    </location>
</feature>
<evidence type="ECO:0000259" key="1">
    <source>
        <dbReference type="Pfam" id="PF18637"/>
    </source>
</evidence>
<evidence type="ECO:0000313" key="3">
    <source>
        <dbReference type="EMBL" id="GAW02282.1"/>
    </source>
</evidence>
<keyword evidence="4" id="KW-1185">Reference proteome</keyword>
<organism evidence="3 4">
    <name type="scientific">Lentinula edodes</name>
    <name type="common">Shiitake mushroom</name>
    <name type="synonym">Lentinus edodes</name>
    <dbReference type="NCBI Taxonomy" id="5353"/>
    <lineage>
        <taxon>Eukaryota</taxon>
        <taxon>Fungi</taxon>
        <taxon>Dikarya</taxon>
        <taxon>Basidiomycota</taxon>
        <taxon>Agaricomycotina</taxon>
        <taxon>Agaricomycetes</taxon>
        <taxon>Agaricomycetidae</taxon>
        <taxon>Agaricales</taxon>
        <taxon>Marasmiineae</taxon>
        <taxon>Omphalotaceae</taxon>
        <taxon>Lentinula</taxon>
    </lineage>
</organism>
<dbReference type="CDD" id="cd23447">
    <property type="entry name" value="beta-trefoil_Ricin_AUDH"/>
    <property type="match status" value="1"/>
</dbReference>
<dbReference type="InterPro" id="IPR054583">
    <property type="entry name" value="Beta-prop_AUDH"/>
</dbReference>
<dbReference type="InterPro" id="IPR028994">
    <property type="entry name" value="Integrin_alpha_N"/>
</dbReference>
<feature type="domain" description="Aldos-2-ulose dehydratase/isomerase (AUDH) Cupin" evidence="1">
    <location>
        <begin position="417"/>
        <end position="717"/>
    </location>
</feature>
<gene>
    <name evidence="3" type="ORF">LENED_003927</name>
</gene>
<evidence type="ECO:0000259" key="2">
    <source>
        <dbReference type="Pfam" id="PF22301"/>
    </source>
</evidence>
<dbReference type="AlphaFoldDB" id="A0A1Q3E4W1"/>
<dbReference type="SUPFAM" id="SSF69318">
    <property type="entry name" value="Integrin alpha N-terminal domain"/>
    <property type="match status" value="1"/>
</dbReference>